<dbReference type="Pfam" id="PF04397">
    <property type="entry name" value="LytTR"/>
    <property type="match status" value="1"/>
</dbReference>
<dbReference type="Proteomes" id="UP000515369">
    <property type="component" value="Chromosome"/>
</dbReference>
<keyword evidence="1" id="KW-0812">Transmembrane</keyword>
<keyword evidence="1" id="KW-1133">Transmembrane helix</keyword>
<evidence type="ECO:0000259" key="2">
    <source>
        <dbReference type="PROSITE" id="PS50930"/>
    </source>
</evidence>
<dbReference type="AlphaFoldDB" id="A0A7G5GQC7"/>
<accession>A0A7G5GQC7</accession>
<organism evidence="3 4">
    <name type="scientific">Spirosoma foliorum</name>
    <dbReference type="NCBI Taxonomy" id="2710596"/>
    <lineage>
        <taxon>Bacteria</taxon>
        <taxon>Pseudomonadati</taxon>
        <taxon>Bacteroidota</taxon>
        <taxon>Cytophagia</taxon>
        <taxon>Cytophagales</taxon>
        <taxon>Cytophagaceae</taxon>
        <taxon>Spirosoma</taxon>
    </lineage>
</organism>
<protein>
    <submittedName>
        <fullName evidence="3">LytTR family transcriptional regulator DNA-binding domain-containing protein</fullName>
    </submittedName>
</protein>
<dbReference type="Gene3D" id="2.40.50.1020">
    <property type="entry name" value="LytTr DNA-binding domain"/>
    <property type="match status" value="1"/>
</dbReference>
<dbReference type="KEGG" id="sfol:H3H32_24265"/>
<feature type="transmembrane region" description="Helical" evidence="1">
    <location>
        <begin position="85"/>
        <end position="104"/>
    </location>
</feature>
<dbReference type="SMART" id="SM00850">
    <property type="entry name" value="LytTR"/>
    <property type="match status" value="1"/>
</dbReference>
<feature type="domain" description="HTH LytTR-type" evidence="2">
    <location>
        <begin position="176"/>
        <end position="289"/>
    </location>
</feature>
<evidence type="ECO:0000313" key="3">
    <source>
        <dbReference type="EMBL" id="QMW01069.1"/>
    </source>
</evidence>
<dbReference type="RefSeq" id="WP_182458181.1">
    <property type="nucleotide sequence ID" value="NZ_CP059732.1"/>
</dbReference>
<feature type="transmembrane region" description="Helical" evidence="1">
    <location>
        <begin position="116"/>
        <end position="141"/>
    </location>
</feature>
<gene>
    <name evidence="3" type="ORF">H3H32_24265</name>
</gene>
<feature type="transmembrane region" description="Helical" evidence="1">
    <location>
        <begin position="12"/>
        <end position="33"/>
    </location>
</feature>
<dbReference type="InterPro" id="IPR007492">
    <property type="entry name" value="LytTR_DNA-bd_dom"/>
</dbReference>
<name>A0A7G5GQC7_9BACT</name>
<dbReference type="GO" id="GO:0003677">
    <property type="term" value="F:DNA binding"/>
    <property type="evidence" value="ECO:0007669"/>
    <property type="project" value="UniProtKB-KW"/>
</dbReference>
<evidence type="ECO:0000256" key="1">
    <source>
        <dbReference type="SAM" id="Phobius"/>
    </source>
</evidence>
<evidence type="ECO:0000313" key="4">
    <source>
        <dbReference type="Proteomes" id="UP000515369"/>
    </source>
</evidence>
<keyword evidence="1" id="KW-0472">Membrane</keyword>
<keyword evidence="4" id="KW-1185">Reference proteome</keyword>
<proteinExistence type="predicted"/>
<sequence length="293" mass="33122">MSPLTRQQHIIFLITAIPIAALVASHVVFSQVFPGQSGYQFPWGYFLTVATVMFSCWEVNLFIFRWLDHRLPFWENPIRRLLAQILVGGLATLLTFAIIFPLAQRVYMHHWPPAFIVARGVIVCITLATLVNGGYSGLYILQAFFAEREKFNEPLSANFSSESTAGIPLTSLPSIISIEVSTGQLRLPANEIAYFYSTGGLVLLVKADGQQLTTRYSSFAQLTDHLDTRYFFQLSRQFVVGLNAVRAVQDDVNRKLMVTLVPSLHKQQPNQEVIVSRYRSLELKKWLQTATVH</sequence>
<reference evidence="3 4" key="1">
    <citation type="submission" date="2020-07" db="EMBL/GenBank/DDBJ databases">
        <title>Spirosoma foliorum sp. nov., isolated from the leaves on the Nejang mountain Korea, Republic of.</title>
        <authorList>
            <person name="Ho H."/>
            <person name="Lee Y.-J."/>
            <person name="Nurcahyanto D.-A."/>
            <person name="Kim S.-G."/>
        </authorList>
    </citation>
    <scope>NUCLEOTIDE SEQUENCE [LARGE SCALE GENOMIC DNA]</scope>
    <source>
        <strain evidence="3 4">PL0136</strain>
    </source>
</reference>
<feature type="transmembrane region" description="Helical" evidence="1">
    <location>
        <begin position="45"/>
        <end position="64"/>
    </location>
</feature>
<dbReference type="EMBL" id="CP059732">
    <property type="protein sequence ID" value="QMW01069.1"/>
    <property type="molecule type" value="Genomic_DNA"/>
</dbReference>
<dbReference type="PROSITE" id="PS50930">
    <property type="entry name" value="HTH_LYTTR"/>
    <property type="match status" value="1"/>
</dbReference>
<keyword evidence="3" id="KW-0238">DNA-binding</keyword>